<dbReference type="EMBL" id="CP033219">
    <property type="protein sequence ID" value="AZV78702.1"/>
    <property type="molecule type" value="Genomic_DNA"/>
</dbReference>
<evidence type="ECO:0000313" key="1">
    <source>
        <dbReference type="EMBL" id="AZV78702.1"/>
    </source>
</evidence>
<name>A0A3T0N3Z5_9RHOB</name>
<sequence length="81" mass="8688">MQAAAKDCKPPFVLHMLRHAATSANVVEGLEPPLDGFVTNGGYAQGAGFAKLCHCAFARTKFSALPHEKRTFIGQRSINST</sequence>
<gene>
    <name evidence="1" type="ORF">EBB79_13015</name>
</gene>
<dbReference type="KEGG" id="sedi:EBB79_13015"/>
<proteinExistence type="predicted"/>
<keyword evidence="2" id="KW-1185">Reference proteome</keyword>
<accession>A0A3T0N3Z5</accession>
<organism evidence="1 2">
    <name type="scientific">Parasedimentitalea marina</name>
    <dbReference type="NCBI Taxonomy" id="2483033"/>
    <lineage>
        <taxon>Bacteria</taxon>
        <taxon>Pseudomonadati</taxon>
        <taxon>Pseudomonadota</taxon>
        <taxon>Alphaproteobacteria</taxon>
        <taxon>Rhodobacterales</taxon>
        <taxon>Paracoccaceae</taxon>
        <taxon>Parasedimentitalea</taxon>
    </lineage>
</organism>
<evidence type="ECO:0008006" key="3">
    <source>
        <dbReference type="Google" id="ProtNLM"/>
    </source>
</evidence>
<reference evidence="1 2" key="1">
    <citation type="submission" date="2018-10" db="EMBL/GenBank/DDBJ databases">
        <title>Parasedimentitalea marina sp. nov., a psychrophilic bacterium isolated from deep seawater of the New Britain Trench.</title>
        <authorList>
            <person name="Cao J."/>
        </authorList>
    </citation>
    <scope>NUCLEOTIDE SEQUENCE [LARGE SCALE GENOMIC DNA]</scope>
    <source>
        <strain evidence="1 2">W43</strain>
    </source>
</reference>
<dbReference type="Proteomes" id="UP000283063">
    <property type="component" value="Chromosome"/>
</dbReference>
<dbReference type="AlphaFoldDB" id="A0A3T0N3Z5"/>
<evidence type="ECO:0000313" key="2">
    <source>
        <dbReference type="Proteomes" id="UP000283063"/>
    </source>
</evidence>
<protein>
    <recommendedName>
        <fullName evidence="3">Histidine phosphatase family protein</fullName>
    </recommendedName>
</protein>